<dbReference type="Pfam" id="PF03810">
    <property type="entry name" value="IBN_N"/>
    <property type="match status" value="1"/>
</dbReference>
<protein>
    <recommendedName>
        <fullName evidence="4">Importin-13</fullName>
    </recommendedName>
</protein>
<dbReference type="InterPro" id="IPR040709">
    <property type="entry name" value="Importin_rep_1"/>
</dbReference>
<comment type="subunit">
    <text evidence="3">Interacts with UBC9, RAN, RBM8A, eIF-1A and PAX6.</text>
</comment>
<evidence type="ECO:0000256" key="3">
    <source>
        <dbReference type="ARBA" id="ARBA00011422"/>
    </source>
</evidence>
<evidence type="ECO:0000256" key="2">
    <source>
        <dbReference type="ARBA" id="ARBA00007991"/>
    </source>
</evidence>
<keyword evidence="6" id="KW-0677">Repeat</keyword>
<dbReference type="Pfam" id="PF24139">
    <property type="entry name" value="TPR_TNPO3_IPO13_4th"/>
    <property type="match status" value="1"/>
</dbReference>
<keyword evidence="5" id="KW-0813">Transport</keyword>
<dbReference type="EMBL" id="MRZV01000808">
    <property type="protein sequence ID" value="PIK44010.1"/>
    <property type="molecule type" value="Genomic_DNA"/>
</dbReference>
<evidence type="ECO:0000256" key="4">
    <source>
        <dbReference type="ARBA" id="ARBA00016020"/>
    </source>
</evidence>
<dbReference type="Proteomes" id="UP000230750">
    <property type="component" value="Unassembled WGS sequence"/>
</dbReference>
<evidence type="ECO:0000256" key="6">
    <source>
        <dbReference type="ARBA" id="ARBA00022737"/>
    </source>
</evidence>
<dbReference type="InterPro" id="IPR040520">
    <property type="entry name" value="Importin_rep_3"/>
</dbReference>
<dbReference type="InterPro" id="IPR051345">
    <property type="entry name" value="Importin_beta-like_NTR"/>
</dbReference>
<dbReference type="Pfam" id="PF18773">
    <property type="entry name" value="Importin_rep"/>
    <property type="match status" value="1"/>
</dbReference>
<dbReference type="GO" id="GO:0031267">
    <property type="term" value="F:small GTPase binding"/>
    <property type="evidence" value="ECO:0007669"/>
    <property type="project" value="InterPro"/>
</dbReference>
<dbReference type="STRING" id="307972.A0A2G8K7L4"/>
<reference evidence="11 12" key="1">
    <citation type="journal article" date="2017" name="PLoS Biol.">
        <title>The sea cucumber genome provides insights into morphological evolution and visceral regeneration.</title>
        <authorList>
            <person name="Zhang X."/>
            <person name="Sun L."/>
            <person name="Yuan J."/>
            <person name="Sun Y."/>
            <person name="Gao Y."/>
            <person name="Zhang L."/>
            <person name="Li S."/>
            <person name="Dai H."/>
            <person name="Hamel J.F."/>
            <person name="Liu C."/>
            <person name="Yu Y."/>
            <person name="Liu S."/>
            <person name="Lin W."/>
            <person name="Guo K."/>
            <person name="Jin S."/>
            <person name="Xu P."/>
            <person name="Storey K.B."/>
            <person name="Huan P."/>
            <person name="Zhang T."/>
            <person name="Zhou Y."/>
            <person name="Zhang J."/>
            <person name="Lin C."/>
            <person name="Li X."/>
            <person name="Xing L."/>
            <person name="Huo D."/>
            <person name="Sun M."/>
            <person name="Wang L."/>
            <person name="Mercier A."/>
            <person name="Li F."/>
            <person name="Yang H."/>
            <person name="Xiang J."/>
        </authorList>
    </citation>
    <scope>NUCLEOTIDE SEQUENCE [LARGE SCALE GENOMIC DNA]</scope>
    <source>
        <strain evidence="11">Shaxun</strain>
        <tissue evidence="11">Muscle</tissue>
    </source>
</reference>
<sequence length="966" mass="108222">MAANDPTSPPAVGGQAGVTEKTIEEAILKLYYDPNPAVKDVAQRWLFAVQRSPEAWQFAWELLVPNKRPEIQFFGASALCLKISKFWKELSPEQYDTLRTKLFEKIFLFSTGEKIVLRRLCVALSAFTLNTAPEVWPDAIAGSIDTFQQVNSTGLDEVHKCTALLEFLTVLPEEFHSSALPQGRRAAVRSELQKGFQKVMTVVQSLLSQANTPPEIQLLSLRCLASWVKLDVPLLEMQPIIDILCQMIHNQDVFELCIEALIEIISQPSSHKYPDTIRKLLGHLLLAKDMLNNAVDNRDMDIVEGFCRLMVSLGENHSKILITECTGNGQEAVAEYMKIVVGFSVISGHYPVDETISTIPLIFWYTLQDEILSCDKDHFVRCVQFFVPYYYELIEALLVKAQYPSDKEYTSWTLEEKEQFRCYRQDISDTFMNCFSLLHEPLLSHIYTILMRIVQSPDTQWQPVESCLFAFQSVAEGGNIRDCPCLNDLFRLLGQVDMSQTYELSATSLNMLGAFSEWLCYNTESLEVVIPLLVHGINEPSLCSPASMALKAIATECIFELAPYAETILTSCQQALAANNLKSKDSIRVMSIVGVVLSTMKLEDIMSYLEAILNPQLGVLETAAKEEPSPSNKSTIVTKLNMLAFLCHSLDVKRDIILDDVESDNETSKITLPAAAGPQPVLLILPSILPVLEQVLNVWVQDTGVVEAVCSLLQRCSRTLLDDFKPMSSHLCQLIGQIYSTIPQSSVLELAEQIFILFGSDEDIKPVVHGLLVQLCNKTFTLLPQGARDSTDVLQGFLSMCKNILRKQIDLLTNPEIQLPSLFQCGLIAITLPEDHTIKTACAFFVAWITNNGKHSGLQECLQQQGKSLLEIILKGISGAVARRSVENMADVLYVMVKDGFPIFSTWINELLSNPQFELPLVSKDQRITLEGLYSVTYMCEWVTYMGAGKCVERVGKTAREDKRRQ</sequence>
<dbReference type="PANTHER" id="PTHR12363">
    <property type="entry name" value="TRANSPORTIN 3 AND IMPORTIN 13"/>
    <property type="match status" value="1"/>
</dbReference>
<evidence type="ECO:0000256" key="8">
    <source>
        <dbReference type="ARBA" id="ARBA00023242"/>
    </source>
</evidence>
<dbReference type="InterPro" id="IPR016024">
    <property type="entry name" value="ARM-type_fold"/>
</dbReference>
<dbReference type="InterPro" id="IPR058537">
    <property type="entry name" value="TPR_TNPO3_IPO13_4th"/>
</dbReference>
<name>A0A2G8K7L4_STIJA</name>
<dbReference type="InterPro" id="IPR057942">
    <property type="entry name" value="TPR_TNPO3_IPO13_3rd"/>
</dbReference>
<dbReference type="Pfam" id="PF08389">
    <property type="entry name" value="Xpo1"/>
    <property type="match status" value="1"/>
</dbReference>
<evidence type="ECO:0000313" key="11">
    <source>
        <dbReference type="EMBL" id="PIK44010.1"/>
    </source>
</evidence>
<dbReference type="AlphaFoldDB" id="A0A2G8K7L4"/>
<evidence type="ECO:0000259" key="9">
    <source>
        <dbReference type="Pfam" id="PF03810"/>
    </source>
</evidence>
<dbReference type="GO" id="GO:0006606">
    <property type="term" value="P:protein import into nucleus"/>
    <property type="evidence" value="ECO:0007669"/>
    <property type="project" value="TreeGrafter"/>
</dbReference>
<keyword evidence="7" id="KW-0653">Protein transport</keyword>
<dbReference type="Gene3D" id="1.25.10.10">
    <property type="entry name" value="Leucine-rich Repeat Variant"/>
    <property type="match status" value="1"/>
</dbReference>
<dbReference type="GO" id="GO:0005737">
    <property type="term" value="C:cytoplasm"/>
    <property type="evidence" value="ECO:0007669"/>
    <property type="project" value="TreeGrafter"/>
</dbReference>
<proteinExistence type="inferred from homology"/>
<dbReference type="PANTHER" id="PTHR12363:SF33">
    <property type="entry name" value="IMPORTIN-13"/>
    <property type="match status" value="1"/>
</dbReference>
<comment type="similarity">
    <text evidence="2">Belongs to the importin beta family.</text>
</comment>
<dbReference type="InterPro" id="IPR001494">
    <property type="entry name" value="Importin-beta_N"/>
</dbReference>
<dbReference type="OrthoDB" id="2016913at2759"/>
<comment type="caution">
    <text evidence="11">The sequence shown here is derived from an EMBL/GenBank/DDBJ whole genome shotgun (WGS) entry which is preliminary data.</text>
</comment>
<accession>A0A2G8K7L4</accession>
<keyword evidence="12" id="KW-1185">Reference proteome</keyword>
<keyword evidence="8" id="KW-0539">Nucleus</keyword>
<evidence type="ECO:0000313" key="12">
    <source>
        <dbReference type="Proteomes" id="UP000230750"/>
    </source>
</evidence>
<comment type="subcellular location">
    <subcellularLocation>
        <location evidence="1">Nucleus</location>
    </subcellularLocation>
</comment>
<feature type="domain" description="Importin N-terminal" evidence="9">
    <location>
        <begin position="42"/>
        <end position="105"/>
    </location>
</feature>
<dbReference type="Pfam" id="PF24140">
    <property type="entry name" value="TPR_TNPO3_IPO13_3rd"/>
    <property type="match status" value="1"/>
</dbReference>
<feature type="domain" description="Exportin-1/Importin-beta-like" evidence="10">
    <location>
        <begin position="114"/>
        <end position="261"/>
    </location>
</feature>
<evidence type="ECO:0000259" key="10">
    <source>
        <dbReference type="Pfam" id="PF08389"/>
    </source>
</evidence>
<dbReference type="InterPro" id="IPR013598">
    <property type="entry name" value="Exportin-1/Importin-b-like"/>
</dbReference>
<dbReference type="Pfam" id="PF18806">
    <property type="entry name" value="Importin_rep_3"/>
    <property type="match status" value="1"/>
</dbReference>
<evidence type="ECO:0000256" key="7">
    <source>
        <dbReference type="ARBA" id="ARBA00022927"/>
    </source>
</evidence>
<evidence type="ECO:0000256" key="5">
    <source>
        <dbReference type="ARBA" id="ARBA00022448"/>
    </source>
</evidence>
<dbReference type="InterPro" id="IPR011989">
    <property type="entry name" value="ARM-like"/>
</dbReference>
<dbReference type="GO" id="GO:0005634">
    <property type="term" value="C:nucleus"/>
    <property type="evidence" value="ECO:0007669"/>
    <property type="project" value="UniProtKB-SubCell"/>
</dbReference>
<organism evidence="11 12">
    <name type="scientific">Stichopus japonicus</name>
    <name type="common">Sea cucumber</name>
    <dbReference type="NCBI Taxonomy" id="307972"/>
    <lineage>
        <taxon>Eukaryota</taxon>
        <taxon>Metazoa</taxon>
        <taxon>Echinodermata</taxon>
        <taxon>Eleutherozoa</taxon>
        <taxon>Echinozoa</taxon>
        <taxon>Holothuroidea</taxon>
        <taxon>Aspidochirotacea</taxon>
        <taxon>Aspidochirotida</taxon>
        <taxon>Stichopodidae</taxon>
        <taxon>Apostichopus</taxon>
    </lineage>
</organism>
<dbReference type="SUPFAM" id="SSF48371">
    <property type="entry name" value="ARM repeat"/>
    <property type="match status" value="1"/>
</dbReference>
<gene>
    <name evidence="11" type="ORF">BSL78_19131</name>
</gene>
<evidence type="ECO:0000256" key="1">
    <source>
        <dbReference type="ARBA" id="ARBA00004123"/>
    </source>
</evidence>